<protein>
    <submittedName>
        <fullName evidence="1">Uncharacterized protein</fullName>
    </submittedName>
</protein>
<dbReference type="EMBL" id="CP045896">
    <property type="protein sequence ID" value="QQP50463.1"/>
    <property type="molecule type" value="Genomic_DNA"/>
</dbReference>
<evidence type="ECO:0000313" key="1">
    <source>
        <dbReference type="EMBL" id="QQP50463.1"/>
    </source>
</evidence>
<proteinExistence type="predicted"/>
<evidence type="ECO:0000313" key="2">
    <source>
        <dbReference type="Proteomes" id="UP000595437"/>
    </source>
</evidence>
<accession>A0A7T8HI31</accession>
<dbReference type="AlphaFoldDB" id="A0A7T8HI31"/>
<gene>
    <name evidence="1" type="ORF">FKW44_011474</name>
</gene>
<sequence>MVLETIWDLAVAHGKQCEKRSDGEETLLLIGNQGVGKSTMMARFVDRREAPSPLLP</sequence>
<dbReference type="SUPFAM" id="SSF52540">
    <property type="entry name" value="P-loop containing nucleoside triphosphate hydrolases"/>
    <property type="match status" value="1"/>
</dbReference>
<organism evidence="1 2">
    <name type="scientific">Caligus rogercresseyi</name>
    <name type="common">Sea louse</name>
    <dbReference type="NCBI Taxonomy" id="217165"/>
    <lineage>
        <taxon>Eukaryota</taxon>
        <taxon>Metazoa</taxon>
        <taxon>Ecdysozoa</taxon>
        <taxon>Arthropoda</taxon>
        <taxon>Crustacea</taxon>
        <taxon>Multicrustacea</taxon>
        <taxon>Hexanauplia</taxon>
        <taxon>Copepoda</taxon>
        <taxon>Siphonostomatoida</taxon>
        <taxon>Caligidae</taxon>
        <taxon>Caligus</taxon>
    </lineage>
</organism>
<dbReference type="Proteomes" id="UP000595437">
    <property type="component" value="Chromosome 7"/>
</dbReference>
<name>A0A7T8HI31_CALRO</name>
<keyword evidence="2" id="KW-1185">Reference proteome</keyword>
<dbReference type="OrthoDB" id="10263060at2759"/>
<dbReference type="InterPro" id="IPR027417">
    <property type="entry name" value="P-loop_NTPase"/>
</dbReference>
<reference evidence="2" key="1">
    <citation type="submission" date="2021-01" db="EMBL/GenBank/DDBJ databases">
        <title>Caligus Genome Assembly.</title>
        <authorList>
            <person name="Gallardo-Escarate C."/>
        </authorList>
    </citation>
    <scope>NUCLEOTIDE SEQUENCE [LARGE SCALE GENOMIC DNA]</scope>
</reference>